<proteinExistence type="predicted"/>
<name>A0A7J5TTU1_9BACT</name>
<dbReference type="InterPro" id="IPR010982">
    <property type="entry name" value="Lambda_DNA-bd_dom_sf"/>
</dbReference>
<evidence type="ECO:0000313" key="2">
    <source>
        <dbReference type="Proteomes" id="UP000488299"/>
    </source>
</evidence>
<accession>A0A7J5TTU1</accession>
<dbReference type="RefSeq" id="WP_152126671.1">
    <property type="nucleotide sequence ID" value="NZ_WELI01000013.1"/>
</dbReference>
<sequence>MRTNFSTKPGFPAPPLYQDILEFIDAMGIKQVKAMEAFGVSRSHWFKLKREHMYGLTIENINKFAMTYNLPPEKVFALCQMTYMRRLADTTPHTGTDTGAGTPPPATPIIIDADFPPII</sequence>
<dbReference type="GO" id="GO:0003677">
    <property type="term" value="F:DNA binding"/>
    <property type="evidence" value="ECO:0007669"/>
    <property type="project" value="InterPro"/>
</dbReference>
<comment type="caution">
    <text evidence="1">The sequence shown here is derived from an EMBL/GenBank/DDBJ whole genome shotgun (WGS) entry which is preliminary data.</text>
</comment>
<dbReference type="SUPFAM" id="SSF47413">
    <property type="entry name" value="lambda repressor-like DNA-binding domains"/>
    <property type="match status" value="1"/>
</dbReference>
<dbReference type="Proteomes" id="UP000488299">
    <property type="component" value="Unassembled WGS sequence"/>
</dbReference>
<protein>
    <submittedName>
        <fullName evidence="1">Uncharacterized protein</fullName>
    </submittedName>
</protein>
<reference evidence="1 2" key="1">
    <citation type="submission" date="2019-10" db="EMBL/GenBank/DDBJ databases">
        <title>Rudanella paleaurantiibacter sp. nov., isolated from sludge.</title>
        <authorList>
            <person name="Xu S.Q."/>
        </authorList>
    </citation>
    <scope>NUCLEOTIDE SEQUENCE [LARGE SCALE GENOMIC DNA]</scope>
    <source>
        <strain evidence="1 2">HX-22-17</strain>
    </source>
</reference>
<organism evidence="1 2">
    <name type="scientific">Rudanella paleaurantiibacter</name>
    <dbReference type="NCBI Taxonomy" id="2614655"/>
    <lineage>
        <taxon>Bacteria</taxon>
        <taxon>Pseudomonadati</taxon>
        <taxon>Bacteroidota</taxon>
        <taxon>Cytophagia</taxon>
        <taxon>Cytophagales</taxon>
        <taxon>Cytophagaceae</taxon>
        <taxon>Rudanella</taxon>
    </lineage>
</organism>
<keyword evidence="2" id="KW-1185">Reference proteome</keyword>
<evidence type="ECO:0000313" key="1">
    <source>
        <dbReference type="EMBL" id="KAB7726885.1"/>
    </source>
</evidence>
<dbReference type="AlphaFoldDB" id="A0A7J5TTU1"/>
<dbReference type="EMBL" id="WELI01000013">
    <property type="protein sequence ID" value="KAB7726885.1"/>
    <property type="molecule type" value="Genomic_DNA"/>
</dbReference>
<gene>
    <name evidence="1" type="ORF">F5984_23535</name>
</gene>